<dbReference type="AlphaFoldDB" id="A0A7W9DBR5"/>
<dbReference type="SMART" id="SM00530">
    <property type="entry name" value="HTH_XRE"/>
    <property type="match status" value="1"/>
</dbReference>
<evidence type="ECO:0000313" key="3">
    <source>
        <dbReference type="EMBL" id="MBB5598386.1"/>
    </source>
</evidence>
<dbReference type="Proteomes" id="UP000523863">
    <property type="component" value="Unassembled WGS sequence"/>
</dbReference>
<dbReference type="GO" id="GO:0003677">
    <property type="term" value="F:DNA binding"/>
    <property type="evidence" value="ECO:0007669"/>
    <property type="project" value="UniProtKB-KW"/>
</dbReference>
<dbReference type="RefSeq" id="WP_183641987.1">
    <property type="nucleotide sequence ID" value="NZ_JACHBL010000001.1"/>
</dbReference>
<dbReference type="PANTHER" id="PTHR46797:SF1">
    <property type="entry name" value="METHYLPHOSPHONATE SYNTHASE"/>
    <property type="match status" value="1"/>
</dbReference>
<dbReference type="InterPro" id="IPR013096">
    <property type="entry name" value="Cupin_2"/>
</dbReference>
<evidence type="ECO:0000313" key="4">
    <source>
        <dbReference type="Proteomes" id="UP000523863"/>
    </source>
</evidence>
<name>A0A7W9DBR5_9MICC</name>
<dbReference type="SUPFAM" id="SSF47413">
    <property type="entry name" value="lambda repressor-like DNA-binding domains"/>
    <property type="match status" value="1"/>
</dbReference>
<dbReference type="InterPro" id="IPR001387">
    <property type="entry name" value="Cro/C1-type_HTH"/>
</dbReference>
<accession>A0A7W9DBR5</accession>
<evidence type="ECO:0000259" key="2">
    <source>
        <dbReference type="PROSITE" id="PS50943"/>
    </source>
</evidence>
<dbReference type="SUPFAM" id="SSF51182">
    <property type="entry name" value="RmlC-like cupins"/>
    <property type="match status" value="1"/>
</dbReference>
<gene>
    <name evidence="3" type="ORF">BKA12_001466</name>
</gene>
<dbReference type="PROSITE" id="PS50943">
    <property type="entry name" value="HTH_CROC1"/>
    <property type="match status" value="1"/>
</dbReference>
<organism evidence="3 4">
    <name type="scientific">Neomicrococcus lactis</name>
    <dbReference type="NCBI Taxonomy" id="732241"/>
    <lineage>
        <taxon>Bacteria</taxon>
        <taxon>Bacillati</taxon>
        <taxon>Actinomycetota</taxon>
        <taxon>Actinomycetes</taxon>
        <taxon>Micrococcales</taxon>
        <taxon>Micrococcaceae</taxon>
        <taxon>Neomicrococcus</taxon>
    </lineage>
</organism>
<dbReference type="InterPro" id="IPR011051">
    <property type="entry name" value="RmlC_Cupin_sf"/>
</dbReference>
<dbReference type="InterPro" id="IPR014710">
    <property type="entry name" value="RmlC-like_jellyroll"/>
</dbReference>
<dbReference type="CDD" id="cd02209">
    <property type="entry name" value="cupin_XRE_C"/>
    <property type="match status" value="1"/>
</dbReference>
<dbReference type="CDD" id="cd00093">
    <property type="entry name" value="HTH_XRE"/>
    <property type="match status" value="1"/>
</dbReference>
<dbReference type="EMBL" id="JACHBL010000001">
    <property type="protein sequence ID" value="MBB5598386.1"/>
    <property type="molecule type" value="Genomic_DNA"/>
</dbReference>
<dbReference type="InterPro" id="IPR010982">
    <property type="entry name" value="Lambda_DNA-bd_dom_sf"/>
</dbReference>
<reference evidence="3 4" key="1">
    <citation type="submission" date="2020-08" db="EMBL/GenBank/DDBJ databases">
        <title>Sequencing the genomes of 1000 actinobacteria strains.</title>
        <authorList>
            <person name="Klenk H.-P."/>
        </authorList>
    </citation>
    <scope>NUCLEOTIDE SEQUENCE [LARGE SCALE GENOMIC DNA]</scope>
    <source>
        <strain evidence="3 4">DSM 23694</strain>
    </source>
</reference>
<dbReference type="GO" id="GO:0003700">
    <property type="term" value="F:DNA-binding transcription factor activity"/>
    <property type="evidence" value="ECO:0007669"/>
    <property type="project" value="TreeGrafter"/>
</dbReference>
<evidence type="ECO:0000256" key="1">
    <source>
        <dbReference type="ARBA" id="ARBA00023125"/>
    </source>
</evidence>
<comment type="caution">
    <text evidence="3">The sequence shown here is derived from an EMBL/GenBank/DDBJ whole genome shotgun (WGS) entry which is preliminary data.</text>
</comment>
<protein>
    <submittedName>
        <fullName evidence="3">Transcriptional regulator with XRE-family HTH domain</fullName>
    </submittedName>
</protein>
<dbReference type="Pfam" id="PF07883">
    <property type="entry name" value="Cupin_2"/>
    <property type="match status" value="1"/>
</dbReference>
<sequence length="199" mass="21666">MKAIPLESGAEALAIGARLRAARQQKRLTMDQLAASTGLTKGFLSRVERDLTSPSVATLVSLCQALSIDVGSLFEEPPLKVVRRNEARKINLGGHGIDERLLTGHGERRVQVIRADIEPLGQGESELYSVDCELEVLHVVEGEFVVRFSKDTIHLYAGDTVTYPGREPHSWLNPTESKSVVLWTLVPAAAHSGRAAASY</sequence>
<dbReference type="PANTHER" id="PTHR46797">
    <property type="entry name" value="HTH-TYPE TRANSCRIPTIONAL REGULATOR"/>
    <property type="match status" value="1"/>
</dbReference>
<proteinExistence type="predicted"/>
<dbReference type="InterPro" id="IPR050807">
    <property type="entry name" value="TransReg_Diox_bact_type"/>
</dbReference>
<feature type="domain" description="HTH cro/C1-type" evidence="2">
    <location>
        <begin position="19"/>
        <end position="73"/>
    </location>
</feature>
<keyword evidence="4" id="KW-1185">Reference proteome</keyword>
<dbReference type="Pfam" id="PF01381">
    <property type="entry name" value="HTH_3"/>
    <property type="match status" value="1"/>
</dbReference>
<keyword evidence="1" id="KW-0238">DNA-binding</keyword>
<dbReference type="Gene3D" id="2.60.120.10">
    <property type="entry name" value="Jelly Rolls"/>
    <property type="match status" value="1"/>
</dbReference>
<dbReference type="GO" id="GO:0005829">
    <property type="term" value="C:cytosol"/>
    <property type="evidence" value="ECO:0007669"/>
    <property type="project" value="TreeGrafter"/>
</dbReference>
<dbReference type="Gene3D" id="1.10.260.40">
    <property type="entry name" value="lambda repressor-like DNA-binding domains"/>
    <property type="match status" value="1"/>
</dbReference>